<gene>
    <name evidence="2" type="ORF">GCM10011511_15770</name>
</gene>
<reference evidence="2" key="2">
    <citation type="submission" date="2020-09" db="EMBL/GenBank/DDBJ databases">
        <authorList>
            <person name="Sun Q."/>
            <person name="Zhou Y."/>
        </authorList>
    </citation>
    <scope>NUCLEOTIDE SEQUENCE</scope>
    <source>
        <strain evidence="2">CGMCC 1.15448</strain>
    </source>
</reference>
<dbReference type="EMBL" id="BMJC01000001">
    <property type="protein sequence ID" value="GGA93203.1"/>
    <property type="molecule type" value="Genomic_DNA"/>
</dbReference>
<reference evidence="2" key="1">
    <citation type="journal article" date="2014" name="Int. J. Syst. Evol. Microbiol.">
        <title>Complete genome sequence of Corynebacterium casei LMG S-19264T (=DSM 44701T), isolated from a smear-ripened cheese.</title>
        <authorList>
            <consortium name="US DOE Joint Genome Institute (JGI-PGF)"/>
            <person name="Walter F."/>
            <person name="Albersmeier A."/>
            <person name="Kalinowski J."/>
            <person name="Ruckert C."/>
        </authorList>
    </citation>
    <scope>NUCLEOTIDE SEQUENCE</scope>
    <source>
        <strain evidence="2">CGMCC 1.15448</strain>
    </source>
</reference>
<name>A0A8J2UBN3_9BACT</name>
<dbReference type="RefSeq" id="WP_188930231.1">
    <property type="nucleotide sequence ID" value="NZ_BMJC01000001.1"/>
</dbReference>
<protein>
    <submittedName>
        <fullName evidence="2">Uncharacterized protein</fullName>
    </submittedName>
</protein>
<keyword evidence="1" id="KW-0175">Coiled coil</keyword>
<evidence type="ECO:0000256" key="1">
    <source>
        <dbReference type="SAM" id="Coils"/>
    </source>
</evidence>
<feature type="coiled-coil region" evidence="1">
    <location>
        <begin position="192"/>
        <end position="236"/>
    </location>
</feature>
<evidence type="ECO:0000313" key="3">
    <source>
        <dbReference type="Proteomes" id="UP000607559"/>
    </source>
</evidence>
<dbReference type="AlphaFoldDB" id="A0A8J2UBN3"/>
<comment type="caution">
    <text evidence="2">The sequence shown here is derived from an EMBL/GenBank/DDBJ whole genome shotgun (WGS) entry which is preliminary data.</text>
</comment>
<dbReference type="Proteomes" id="UP000607559">
    <property type="component" value="Unassembled WGS sequence"/>
</dbReference>
<proteinExistence type="predicted"/>
<organism evidence="2 3">
    <name type="scientific">Puia dinghuensis</name>
    <dbReference type="NCBI Taxonomy" id="1792502"/>
    <lineage>
        <taxon>Bacteria</taxon>
        <taxon>Pseudomonadati</taxon>
        <taxon>Bacteroidota</taxon>
        <taxon>Chitinophagia</taxon>
        <taxon>Chitinophagales</taxon>
        <taxon>Chitinophagaceae</taxon>
        <taxon>Puia</taxon>
    </lineage>
</organism>
<evidence type="ECO:0000313" key="2">
    <source>
        <dbReference type="EMBL" id="GGA93203.1"/>
    </source>
</evidence>
<accession>A0A8J2UBN3</accession>
<keyword evidence="3" id="KW-1185">Reference proteome</keyword>
<sequence>MKAKPIRGEGLKKIDLERFKFNLNILLEFFSHAELALWIEEKTEVFWQKCSGLIPISPNYIKRFYAYLRPVIDDLKMDVPTDKIREKMRLGRLKKPLTKIVNSKLSFTLLAANHVPGERFQSFADNLAMLLSQFKKRELACWMETDVSNFYRRTSGKAQITLEFIEEFHQTFARALTLLKHDHDISRIRGELNTAYREKLQRRQKAKELKEEKARLLAMRKKLKRLRSENRALKAILRKHGFDIDKEMASVEVSPVAIES</sequence>